<keyword evidence="1" id="KW-0732">Signal</keyword>
<feature type="signal peptide" evidence="1">
    <location>
        <begin position="1"/>
        <end position="25"/>
    </location>
</feature>
<evidence type="ECO:0000313" key="3">
    <source>
        <dbReference type="EMBL" id="MDA5400366.1"/>
    </source>
</evidence>
<dbReference type="AlphaFoldDB" id="A0A9X3UP08"/>
<name>A0A9X3UP08_9HYPH</name>
<organism evidence="3 4">
    <name type="scientific">Hoeflea prorocentri</name>
    <dbReference type="NCBI Taxonomy" id="1922333"/>
    <lineage>
        <taxon>Bacteria</taxon>
        <taxon>Pseudomonadati</taxon>
        <taxon>Pseudomonadota</taxon>
        <taxon>Alphaproteobacteria</taxon>
        <taxon>Hyphomicrobiales</taxon>
        <taxon>Rhizobiaceae</taxon>
        <taxon>Hoeflea</taxon>
    </lineage>
</organism>
<dbReference type="Pfam" id="PF14240">
    <property type="entry name" value="YHYH"/>
    <property type="match status" value="1"/>
</dbReference>
<keyword evidence="4" id="KW-1185">Reference proteome</keyword>
<feature type="chain" id="PRO_5040858179" evidence="1">
    <location>
        <begin position="26"/>
        <end position="328"/>
    </location>
</feature>
<feature type="domain" description="YHYH" evidence="2">
    <location>
        <begin position="117"/>
        <end position="318"/>
    </location>
</feature>
<comment type="caution">
    <text evidence="3">The sequence shown here is derived from an EMBL/GenBank/DDBJ whole genome shotgun (WGS) entry which is preliminary data.</text>
</comment>
<dbReference type="Proteomes" id="UP001151234">
    <property type="component" value="Unassembled WGS sequence"/>
</dbReference>
<dbReference type="RefSeq" id="WP_267991861.1">
    <property type="nucleotide sequence ID" value="NZ_JAPJZI010000001.1"/>
</dbReference>
<sequence>MTSRAVVGFGFLAGLLLAAPGFAHDADETEQAADSNPASVDITDVILTNTSPDCADHVSTSVSEITDLQQERPLGGAVIITADEDGCTIRSNGIPNHNVGGGSRRNFPSPVAAIDHTFKIARNPQASEQINEIDHGSFDAVMLNGAVVDIQSAGCYRPTSPQANPQGNVLAGCRADDPWLLDPMSPLAGFAEDNHHAHTQPDGRYHYHGNPRALFDDDPGPDGSPLIGFAADGFPIYGSYFKDETGTVRKVKSGYTLKEGMRPSGDGNPGGAYDGLYRDDYEFTNAGDLDECNGMTVGGSYRYYVTDAYPWIVACLRGQPDRSFFKPR</sequence>
<dbReference type="EMBL" id="JAPJZI010000001">
    <property type="protein sequence ID" value="MDA5400366.1"/>
    <property type="molecule type" value="Genomic_DNA"/>
</dbReference>
<evidence type="ECO:0000259" key="2">
    <source>
        <dbReference type="Pfam" id="PF14240"/>
    </source>
</evidence>
<gene>
    <name evidence="3" type="ORF">OQ273_17445</name>
</gene>
<accession>A0A9X3UP08</accession>
<reference evidence="3" key="1">
    <citation type="submission" date="2022-11" db="EMBL/GenBank/DDBJ databases">
        <title>Draft genome sequence of Hoeflea poritis E7-10 and Hoeflea prorocentri PM5-8, separated from scleractinian coral Porites lutea and marine dinoflagellate.</title>
        <authorList>
            <person name="Zhang G."/>
            <person name="Wei Q."/>
            <person name="Cai L."/>
        </authorList>
    </citation>
    <scope>NUCLEOTIDE SEQUENCE</scope>
    <source>
        <strain evidence="3">PM5-8</strain>
    </source>
</reference>
<evidence type="ECO:0000313" key="4">
    <source>
        <dbReference type="Proteomes" id="UP001151234"/>
    </source>
</evidence>
<protein>
    <submittedName>
        <fullName evidence="3">YHYH protein</fullName>
    </submittedName>
</protein>
<proteinExistence type="predicted"/>
<evidence type="ECO:0000256" key="1">
    <source>
        <dbReference type="SAM" id="SignalP"/>
    </source>
</evidence>
<dbReference type="InterPro" id="IPR025924">
    <property type="entry name" value="YHYH_dom"/>
</dbReference>